<dbReference type="AlphaFoldDB" id="A0A161K384"/>
<dbReference type="EMBL" id="LN890655">
    <property type="protein sequence ID" value="CUS04047.2"/>
    <property type="molecule type" value="Genomic_DNA"/>
</dbReference>
<keyword evidence="3" id="KW-1185">Reference proteome</keyword>
<name>A0A161K384_9CHLR</name>
<dbReference type="Proteomes" id="UP000215027">
    <property type="component" value="Chromosome I"/>
</dbReference>
<keyword evidence="1" id="KW-0472">Membrane</keyword>
<sequence>MPPTGASVTPSTAYFVCRKQTKRPSSVTARTMAASGAMTHVQSGMIRPFGSFTAWLSTFKNLPQSRMVLLAMVSQRRNSLLILRLPQTAIALHNRAYHAILSAGLLYYFQVGLMVYTVVVISQWAAGNLSLVYQPADAQIIETGVPNGATAPNDGKRFPHLPSKRCRRVRSGSCQGGQLAPFRGAPAI</sequence>
<keyword evidence="1" id="KW-0812">Transmembrane</keyword>
<protein>
    <submittedName>
        <fullName evidence="2">Uncharacterized protein</fullName>
    </submittedName>
</protein>
<evidence type="ECO:0000256" key="1">
    <source>
        <dbReference type="SAM" id="Phobius"/>
    </source>
</evidence>
<organism evidence="2 3">
    <name type="scientific">Candidatus Promineifilum breve</name>
    <dbReference type="NCBI Taxonomy" id="1806508"/>
    <lineage>
        <taxon>Bacteria</taxon>
        <taxon>Bacillati</taxon>
        <taxon>Chloroflexota</taxon>
        <taxon>Ardenticatenia</taxon>
        <taxon>Candidatus Promineifilales</taxon>
        <taxon>Candidatus Promineifilaceae</taxon>
        <taxon>Candidatus Promineifilum</taxon>
    </lineage>
</organism>
<reference evidence="2" key="1">
    <citation type="submission" date="2016-01" db="EMBL/GenBank/DDBJ databases">
        <authorList>
            <person name="Mcilroy J.S."/>
            <person name="Karst M S."/>
            <person name="Albertsen M."/>
        </authorList>
    </citation>
    <scope>NUCLEOTIDE SEQUENCE</scope>
    <source>
        <strain evidence="2">Cfx-K</strain>
    </source>
</reference>
<proteinExistence type="predicted"/>
<accession>A0A161K384</accession>
<gene>
    <name evidence="2" type="ORF">CFX0092_A2169</name>
</gene>
<evidence type="ECO:0000313" key="2">
    <source>
        <dbReference type="EMBL" id="CUS04047.2"/>
    </source>
</evidence>
<feature type="transmembrane region" description="Helical" evidence="1">
    <location>
        <begin position="105"/>
        <end position="126"/>
    </location>
</feature>
<keyword evidence="1" id="KW-1133">Transmembrane helix</keyword>
<evidence type="ECO:0000313" key="3">
    <source>
        <dbReference type="Proteomes" id="UP000215027"/>
    </source>
</evidence>
<dbReference type="KEGG" id="pbf:CFX0092_A2169"/>